<reference evidence="2 3" key="1">
    <citation type="journal article" date="2015" name="BMC Genomics">
        <title>Comparative genome analysis of Prevotella intermedia strain isolated from infected root canal reveals features related to pathogenicity and adaptation.</title>
        <authorList>
            <person name="Ruan Y."/>
            <person name="Shen L."/>
            <person name="Zou Y."/>
            <person name="Qi Z."/>
            <person name="Yin J."/>
            <person name="Jiang J."/>
            <person name="Guo L."/>
            <person name="He L."/>
            <person name="Chen Z."/>
            <person name="Tang Z."/>
            <person name="Qin S."/>
        </authorList>
    </citation>
    <scope>NUCLEOTIDE SEQUENCE [LARGE SCALE GENOMIC DNA]</scope>
    <source>
        <strain evidence="2 3">ZT</strain>
    </source>
</reference>
<dbReference type="PANTHER" id="PTHR47708:SF2">
    <property type="entry name" value="SI:CH73-132F6.5"/>
    <property type="match status" value="1"/>
</dbReference>
<dbReference type="Proteomes" id="UP000032541">
    <property type="component" value="Unassembled WGS sequence"/>
</dbReference>
<evidence type="ECO:0000259" key="1">
    <source>
        <dbReference type="Pfam" id="PF07287"/>
    </source>
</evidence>
<accession>A0AAP0YML6</accession>
<feature type="domain" description="Acyclic terpene utilisation N-terminal" evidence="1">
    <location>
        <begin position="82"/>
        <end position="230"/>
    </location>
</feature>
<feature type="domain" description="Acyclic terpene utilisation N-terminal" evidence="1">
    <location>
        <begin position="262"/>
        <end position="418"/>
    </location>
</feature>
<dbReference type="PANTHER" id="PTHR47708">
    <property type="match status" value="1"/>
</dbReference>
<evidence type="ECO:0000313" key="2">
    <source>
        <dbReference type="EMBL" id="KJJ87868.1"/>
    </source>
</evidence>
<dbReference type="InterPro" id="IPR010839">
    <property type="entry name" value="AtuA_N"/>
</dbReference>
<dbReference type="AlphaFoldDB" id="A0AAP0YML6"/>
<gene>
    <name evidence="2" type="ORF">M573_103141</name>
</gene>
<protein>
    <recommendedName>
        <fullName evidence="1">Acyclic terpene utilisation N-terminal domain-containing protein</fullName>
    </recommendedName>
</protein>
<proteinExistence type="predicted"/>
<dbReference type="Pfam" id="PF07287">
    <property type="entry name" value="AtuA"/>
    <property type="match status" value="2"/>
</dbReference>
<comment type="caution">
    <text evidence="2">The sequence shown here is derived from an EMBL/GenBank/DDBJ whole genome shotgun (WGS) entry which is preliminary data.</text>
</comment>
<sequence length="480" mass="53148">MYLASNQAIKRFRPRNKKRKRKMEEIRILSTTAILGYGFPMESFVEGMKRKPHVIAVDAGSSDPGPYYLGAGKSFTDRNSVKRDLEIMIPAGIEAKVPVIVGTAGGSGARPHVEFVLDIIREIAKEKGLSFKMAVIESEFEKDFIKEELRKGKVTPLAPAKPIGEKDIDEAVHIVAQMGEEPYIKALEEGADVIIAGRSYDPSVFAALPIKEGFPKGLAIHLGKILECAAICALPGSGSDCMFGYLHHDNFVLEPLSSARKCTTLSIAGHTLYEKTNPYILPGPGGAINLHECKFEQVDDNKVRVSGSKFVPTDKYYVKLEGVRRVGFRTMSPAAVKDPIMISKIDEITEAVRARVEDNFKKYGITDFFLDFKIYGKKGVMAMFKGIEESHSDELLIIIEAVADSQETANTICSFARSTMLHFGYEGRYSTSGNLAFPFSPSDCKMGEVYEFNVYHLLEVDDPTSLFPITYVNFDKGECK</sequence>
<name>A0AAP0YML6_PREIN</name>
<dbReference type="EMBL" id="ATMK01000003">
    <property type="protein sequence ID" value="KJJ87868.1"/>
    <property type="molecule type" value="Genomic_DNA"/>
</dbReference>
<organism evidence="2 3">
    <name type="scientific">Prevotella intermedia ZT</name>
    <dbReference type="NCBI Taxonomy" id="1347790"/>
    <lineage>
        <taxon>Bacteria</taxon>
        <taxon>Pseudomonadati</taxon>
        <taxon>Bacteroidota</taxon>
        <taxon>Bacteroidia</taxon>
        <taxon>Bacteroidales</taxon>
        <taxon>Prevotellaceae</taxon>
        <taxon>Prevotella</taxon>
    </lineage>
</organism>
<evidence type="ECO:0000313" key="3">
    <source>
        <dbReference type="Proteomes" id="UP000032541"/>
    </source>
</evidence>